<feature type="binding site" evidence="9">
    <location>
        <begin position="11"/>
        <end position="17"/>
    </location>
    <ligand>
        <name>NADP(+)</name>
        <dbReference type="ChEBI" id="CHEBI:58349"/>
    </ligand>
</feature>
<evidence type="ECO:0000313" key="11">
    <source>
        <dbReference type="EMBL" id="AGW13388.1"/>
    </source>
</evidence>
<keyword evidence="12" id="KW-1185">Reference proteome</keyword>
<dbReference type="GO" id="GO:0070401">
    <property type="term" value="F:NADP+ binding"/>
    <property type="evidence" value="ECO:0007669"/>
    <property type="project" value="UniProtKB-UniRule"/>
</dbReference>
<feature type="binding site" evidence="9">
    <location>
        <position position="188"/>
    </location>
    <ligand>
        <name>substrate</name>
    </ligand>
</feature>
<evidence type="ECO:0000256" key="6">
    <source>
        <dbReference type="ARBA" id="ARBA00023235"/>
    </source>
</evidence>
<reference evidence="11 12" key="1">
    <citation type="journal article" date="2013" name="J. Bacteriol.">
        <title>Roles of HynAB and Ech, the only two hydrogenases found in the model sulfate reducer Desulfovibrio gigas.</title>
        <authorList>
            <person name="Morais-Silva F.O."/>
            <person name="Santos C.I."/>
            <person name="Rodrigues R."/>
            <person name="Pereira I.A."/>
            <person name="Rodrigues-Pousada C."/>
        </authorList>
    </citation>
    <scope>NUCLEOTIDE SEQUENCE [LARGE SCALE GENOMIC DNA]</scope>
    <source>
        <strain evidence="12">ATCC 19364 / DSM 1382 / NCIMB 9332 / VKM B-1759</strain>
    </source>
</reference>
<gene>
    <name evidence="9" type="primary">fcl</name>
    <name evidence="11" type="ORF">DGI_1548</name>
</gene>
<dbReference type="Proteomes" id="UP000016587">
    <property type="component" value="Chromosome"/>
</dbReference>
<proteinExistence type="inferred from homology"/>
<feature type="binding site" evidence="9">
    <location>
        <begin position="106"/>
        <end position="109"/>
    </location>
    <ligand>
        <name>NADP(+)</name>
        <dbReference type="ChEBI" id="CHEBI:58349"/>
    </ligand>
</feature>
<dbReference type="HAMAP" id="MF_00956">
    <property type="entry name" value="GDP_fucose_synth"/>
    <property type="match status" value="1"/>
</dbReference>
<feature type="domain" description="NAD-dependent epimerase/dehydratase" evidence="10">
    <location>
        <begin position="7"/>
        <end position="193"/>
    </location>
</feature>
<evidence type="ECO:0000256" key="3">
    <source>
        <dbReference type="ARBA" id="ARBA00012371"/>
    </source>
</evidence>
<dbReference type="GO" id="GO:0042351">
    <property type="term" value="P:'de novo' GDP-L-fucose biosynthetic process"/>
    <property type="evidence" value="ECO:0007669"/>
    <property type="project" value="UniProtKB-UniRule"/>
</dbReference>
<dbReference type="InterPro" id="IPR001509">
    <property type="entry name" value="Epimerase_deHydtase"/>
</dbReference>
<comment type="pathway">
    <text evidence="1 9">Nucleotide-sugar biosynthesis; GDP-L-fucose biosynthesis via de novo pathway; GDP-L-fucose from GDP-alpha-D-mannose: step 2/2.</text>
</comment>
<evidence type="ECO:0000256" key="9">
    <source>
        <dbReference type="HAMAP-Rule" id="MF_00956"/>
    </source>
</evidence>
<feature type="active site" description="Proton donor/acceptor" evidence="9">
    <location>
        <position position="137"/>
    </location>
</feature>
<dbReference type="RefSeq" id="WP_021760212.1">
    <property type="nucleotide sequence ID" value="NC_022444.1"/>
</dbReference>
<name>T2GAS1_MEGG1</name>
<organism evidence="11 12">
    <name type="scientific">Megalodesulfovibrio gigas (strain ATCC 19364 / DSM 1382 / NCIMB 9332 / VKM B-1759)</name>
    <name type="common">Desulfovibrio gigas</name>
    <dbReference type="NCBI Taxonomy" id="1121448"/>
    <lineage>
        <taxon>Bacteria</taxon>
        <taxon>Pseudomonadati</taxon>
        <taxon>Thermodesulfobacteriota</taxon>
        <taxon>Desulfovibrionia</taxon>
        <taxon>Desulfovibrionales</taxon>
        <taxon>Desulfovibrionaceae</taxon>
        <taxon>Megalodesulfovibrio</taxon>
    </lineage>
</organism>
<feature type="binding site" evidence="9">
    <location>
        <position position="239"/>
    </location>
    <ligand>
        <name>substrate</name>
    </ligand>
</feature>
<comment type="catalytic activity">
    <reaction evidence="8 9">
        <text>GDP-beta-L-fucose + NADP(+) = GDP-4-dehydro-alpha-D-rhamnose + NADPH + H(+)</text>
        <dbReference type="Rhea" id="RHEA:18885"/>
        <dbReference type="ChEBI" id="CHEBI:15378"/>
        <dbReference type="ChEBI" id="CHEBI:57273"/>
        <dbReference type="ChEBI" id="CHEBI:57783"/>
        <dbReference type="ChEBI" id="CHEBI:57964"/>
        <dbReference type="ChEBI" id="CHEBI:58349"/>
        <dbReference type="EC" id="1.1.1.271"/>
    </reaction>
</comment>
<dbReference type="EC" id="1.1.1.271" evidence="3 9"/>
<protein>
    <recommendedName>
        <fullName evidence="3 9">GDP-L-fucose synthase</fullName>
        <ecNumber evidence="3 9">1.1.1.271</ecNumber>
    </recommendedName>
    <alternativeName>
        <fullName evidence="9">GDP-4-keto-6-deoxy-D-mannose-3,5-epimerase-4-reductase</fullName>
    </alternativeName>
</protein>
<feature type="domain" description="NAD-dependent epimerase/dehydratase" evidence="10">
    <location>
        <begin position="233"/>
        <end position="276"/>
    </location>
</feature>
<dbReference type="GO" id="GO:0050577">
    <property type="term" value="F:GDP-L-fucose synthase activity"/>
    <property type="evidence" value="ECO:0007669"/>
    <property type="project" value="UniProtKB-UniRule"/>
</dbReference>
<keyword evidence="4 9" id="KW-0521">NADP</keyword>
<feature type="site" description="Important for catalytic activity" evidence="9">
    <location>
        <position position="108"/>
    </location>
</feature>
<feature type="binding site" evidence="9">
    <location>
        <position position="141"/>
    </location>
    <ligand>
        <name>NADP(+)</name>
        <dbReference type="ChEBI" id="CHEBI:58349"/>
    </ligand>
</feature>
<feature type="binding site" evidence="9">
    <location>
        <position position="246"/>
    </location>
    <ligand>
        <name>substrate</name>
    </ligand>
</feature>
<evidence type="ECO:0000313" key="12">
    <source>
        <dbReference type="Proteomes" id="UP000016587"/>
    </source>
</evidence>
<feature type="binding site" evidence="9">
    <location>
        <begin position="164"/>
        <end position="167"/>
    </location>
    <ligand>
        <name>NADP(+)</name>
        <dbReference type="ChEBI" id="CHEBI:58349"/>
    </ligand>
</feature>
<dbReference type="HOGENOM" id="CLU_007383_18_0_7"/>
<dbReference type="PANTHER" id="PTHR43238:SF1">
    <property type="entry name" value="GDP-L-FUCOSE SYNTHASE"/>
    <property type="match status" value="1"/>
</dbReference>
<dbReference type="InterPro" id="IPR028614">
    <property type="entry name" value="GDP_fucose/colitose_synth"/>
</dbReference>
<dbReference type="KEGG" id="dgg:DGI_1548"/>
<evidence type="ECO:0000256" key="5">
    <source>
        <dbReference type="ARBA" id="ARBA00023002"/>
    </source>
</evidence>
<dbReference type="SUPFAM" id="SSF51735">
    <property type="entry name" value="NAD(P)-binding Rossmann-fold domains"/>
    <property type="match status" value="1"/>
</dbReference>
<dbReference type="PATRIC" id="fig|1121448.10.peg.1544"/>
<sequence length="347" mass="38159">MEQHARIFVAGRRGMVGSACWRALEQAGCTNLIGPTSRELNLTRQAEVEAFMRETRPEYVILAAAHVGGILANKTYPADFIYVNLAIQNNVIHSAWECGVRKLVFLGSSCIYPKLAPQPIREEDLLTGPLESTNEAYAIAKIAGVRMCQFYHQQYGANFWQLMPTNLYGDNDSFDLLKSHVLPAMLRKFHLAKLASQGDLPGIRTDEARFGPIPADIAACMGLAEDRASLAGTPRVVLWGTGTPRREFLHVDDLAAAVVHVLQLDAAAPPRLLNVGCGEDLTIAELAETVRRIVGFAGETVWDADKPDGTPRKLLDVSRLQGLGWRPSIPLETGIRRAYAWYLAQLA</sequence>
<evidence type="ECO:0000256" key="1">
    <source>
        <dbReference type="ARBA" id="ARBA00004883"/>
    </source>
</evidence>
<dbReference type="Pfam" id="PF01370">
    <property type="entry name" value="Epimerase"/>
    <property type="match status" value="2"/>
</dbReference>
<dbReference type="FunFam" id="3.40.50.720:FF:000101">
    <property type="entry name" value="GDP-L-fucose synthase"/>
    <property type="match status" value="1"/>
</dbReference>
<comment type="similarity">
    <text evidence="2 9">Belongs to the NAD(P)-dependent epimerase/dehydratase family. Fucose synthase subfamily.</text>
</comment>
<dbReference type="GO" id="GO:0016853">
    <property type="term" value="F:isomerase activity"/>
    <property type="evidence" value="ECO:0007669"/>
    <property type="project" value="UniProtKB-KW"/>
</dbReference>
<feature type="site" description="Important for catalytic activity" evidence="9">
    <location>
        <position position="110"/>
    </location>
</feature>
<dbReference type="EMBL" id="CP006585">
    <property type="protein sequence ID" value="AGW13388.1"/>
    <property type="molecule type" value="Genomic_DNA"/>
</dbReference>
<dbReference type="eggNOG" id="COG0451">
    <property type="taxonomic scope" value="Bacteria"/>
</dbReference>
<reference evidence="12" key="2">
    <citation type="submission" date="2013-07" db="EMBL/GenBank/DDBJ databases">
        <authorList>
            <person name="Morais-Silva F.O."/>
            <person name="Rezende A.M."/>
            <person name="Pimentel C."/>
            <person name="Resende D.M."/>
            <person name="Santos C.I."/>
            <person name="Clemente C."/>
            <person name="de Oliveira L.M."/>
            <person name="da Silva S.M."/>
            <person name="Costa D.A."/>
            <person name="Varela-Raposo A."/>
            <person name="Horacio E.C.A."/>
            <person name="Matos M."/>
            <person name="Flores O."/>
            <person name="Ruiz J.C."/>
            <person name="Rodrigues-Pousada C."/>
        </authorList>
    </citation>
    <scope>NUCLEOTIDE SEQUENCE [LARGE SCALE GENOMIC DNA]</scope>
    <source>
        <strain evidence="12">ATCC 19364 / DSM 1382 / NCIMB 9332 / VKM B-1759</strain>
    </source>
</reference>
<keyword evidence="6 9" id="KW-0413">Isomerase</keyword>
<feature type="binding site" evidence="9">
    <location>
        <position position="308"/>
    </location>
    <ligand>
        <name>substrate</name>
    </ligand>
</feature>
<evidence type="ECO:0000256" key="8">
    <source>
        <dbReference type="ARBA" id="ARBA00051935"/>
    </source>
</evidence>
<dbReference type="PANTHER" id="PTHR43238">
    <property type="entry name" value="GDP-L-FUCOSE SYNTHASE"/>
    <property type="match status" value="1"/>
</dbReference>
<dbReference type="Gene3D" id="3.40.50.720">
    <property type="entry name" value="NAD(P)-binding Rossmann-like Domain"/>
    <property type="match status" value="2"/>
</dbReference>
<evidence type="ECO:0000256" key="2">
    <source>
        <dbReference type="ARBA" id="ARBA00005959"/>
    </source>
</evidence>
<dbReference type="CDD" id="cd05239">
    <property type="entry name" value="GDP_FS_SDR_e"/>
    <property type="match status" value="1"/>
</dbReference>
<accession>T2GAS1</accession>
<dbReference type="STRING" id="1121448.DGI_1548"/>
<evidence type="ECO:0000259" key="10">
    <source>
        <dbReference type="Pfam" id="PF01370"/>
    </source>
</evidence>
<dbReference type="InterPro" id="IPR036291">
    <property type="entry name" value="NAD(P)-bd_dom_sf"/>
</dbReference>
<evidence type="ECO:0000256" key="7">
    <source>
        <dbReference type="ARBA" id="ARBA00023268"/>
    </source>
</evidence>
<keyword evidence="7 9" id="KW-0511">Multifunctional enzyme</keyword>
<evidence type="ECO:0000256" key="4">
    <source>
        <dbReference type="ARBA" id="ARBA00022857"/>
    </source>
</evidence>
<comment type="function">
    <text evidence="9">Catalyzes the two-step NADP-dependent conversion of GDP-4-dehydro-6-deoxy-D-mannose to GDP-fucose, involving an epimerase and a reductase reaction.</text>
</comment>
<dbReference type="AlphaFoldDB" id="T2GAS1"/>
<keyword evidence="5 9" id="KW-0560">Oxidoreductase</keyword>
<dbReference type="UniPathway" id="UPA00128">
    <property type="reaction ID" value="UER00191"/>
</dbReference>
<feature type="binding site" evidence="9">
    <location>
        <position position="180"/>
    </location>
    <ligand>
        <name>NADP(+)</name>
        <dbReference type="ChEBI" id="CHEBI:58349"/>
    </ligand>
</feature>